<dbReference type="InterPro" id="IPR037066">
    <property type="entry name" value="Plug_dom_sf"/>
</dbReference>
<dbReference type="Pfam" id="PF14905">
    <property type="entry name" value="OMP_b-brl_3"/>
    <property type="match status" value="1"/>
</dbReference>
<dbReference type="AlphaFoldDB" id="A0A418LYN9"/>
<dbReference type="GO" id="GO:0009279">
    <property type="term" value="C:cell outer membrane"/>
    <property type="evidence" value="ECO:0007669"/>
    <property type="project" value="UniProtKB-SubCell"/>
</dbReference>
<organism evidence="6 7">
    <name type="scientific">Fibrisoma montanum</name>
    <dbReference type="NCBI Taxonomy" id="2305895"/>
    <lineage>
        <taxon>Bacteria</taxon>
        <taxon>Pseudomonadati</taxon>
        <taxon>Bacteroidota</taxon>
        <taxon>Cytophagia</taxon>
        <taxon>Cytophagales</taxon>
        <taxon>Spirosomataceae</taxon>
        <taxon>Fibrisoma</taxon>
    </lineage>
</organism>
<name>A0A418LYN9_9BACT</name>
<dbReference type="Pfam" id="PF13620">
    <property type="entry name" value="CarboxypepD_reg"/>
    <property type="match status" value="1"/>
</dbReference>
<evidence type="ECO:0000259" key="5">
    <source>
        <dbReference type="Pfam" id="PF14905"/>
    </source>
</evidence>
<keyword evidence="6" id="KW-0675">Receptor</keyword>
<reference evidence="6 7" key="1">
    <citation type="submission" date="2018-08" db="EMBL/GenBank/DDBJ databases">
        <title>Fibrisoma montanum sp. nov., isolated from Danxia mountain soil.</title>
        <authorList>
            <person name="Huang Y."/>
        </authorList>
    </citation>
    <scope>NUCLEOTIDE SEQUENCE [LARGE SCALE GENOMIC DNA]</scope>
    <source>
        <strain evidence="6 7">HYT19</strain>
    </source>
</reference>
<dbReference type="Gene3D" id="2.60.40.1120">
    <property type="entry name" value="Carboxypeptidase-like, regulatory domain"/>
    <property type="match status" value="1"/>
</dbReference>
<dbReference type="Gene3D" id="2.170.130.10">
    <property type="entry name" value="TonB-dependent receptor, plug domain"/>
    <property type="match status" value="1"/>
</dbReference>
<dbReference type="InterPro" id="IPR036942">
    <property type="entry name" value="Beta-barrel_TonB_sf"/>
</dbReference>
<dbReference type="InterPro" id="IPR041700">
    <property type="entry name" value="OMP_b-brl_3"/>
</dbReference>
<gene>
    <name evidence="6" type="ORF">DYU11_28385</name>
</gene>
<dbReference type="Pfam" id="PF07715">
    <property type="entry name" value="Plug"/>
    <property type="match status" value="1"/>
</dbReference>
<evidence type="ECO:0000256" key="3">
    <source>
        <dbReference type="ARBA" id="ARBA00023237"/>
    </source>
</evidence>
<evidence type="ECO:0000259" key="4">
    <source>
        <dbReference type="Pfam" id="PF07715"/>
    </source>
</evidence>
<evidence type="ECO:0000313" key="6">
    <source>
        <dbReference type="EMBL" id="RIV18493.1"/>
    </source>
</evidence>
<dbReference type="Gene3D" id="2.40.170.20">
    <property type="entry name" value="TonB-dependent receptor, beta-barrel domain"/>
    <property type="match status" value="1"/>
</dbReference>
<evidence type="ECO:0000256" key="1">
    <source>
        <dbReference type="ARBA" id="ARBA00004442"/>
    </source>
</evidence>
<keyword evidence="3" id="KW-0998">Cell outer membrane</keyword>
<dbReference type="RefSeq" id="WP_119671126.1">
    <property type="nucleotide sequence ID" value="NZ_QXED01000011.1"/>
</dbReference>
<feature type="domain" description="Outer membrane protein beta-barrel" evidence="5">
    <location>
        <begin position="421"/>
        <end position="781"/>
    </location>
</feature>
<evidence type="ECO:0000256" key="2">
    <source>
        <dbReference type="ARBA" id="ARBA00023136"/>
    </source>
</evidence>
<evidence type="ECO:0000313" key="7">
    <source>
        <dbReference type="Proteomes" id="UP000283523"/>
    </source>
</evidence>
<feature type="domain" description="TonB-dependent receptor plug" evidence="4">
    <location>
        <begin position="129"/>
        <end position="219"/>
    </location>
</feature>
<dbReference type="InterPro" id="IPR008969">
    <property type="entry name" value="CarboxyPept-like_regulatory"/>
</dbReference>
<keyword evidence="7" id="KW-1185">Reference proteome</keyword>
<accession>A0A418LYN9</accession>
<dbReference type="OrthoDB" id="905812at2"/>
<sequence>MPNRLLVYLILSFISVHLVYGQAEMSGLVVEKTSGRPVEYVSVAVYRPADSVAVAGAITDSVGAFRITNLKPGQYMLKTFFIGYKPQTVGPIRLRHNEVVTVNTLLLEAVKNQLNEVVVTGQRSDLTVKADRQTYRAGQFQSAVGGTATDLLRNLPGITINAEGEVTQRGANGFLVLLNGKPVQANLGTLLNQLPANTIESIDVITTPSARYDPDGKAGIIAITTKAGADVGLSVLMNVQTGLPSLNAFDNARKPVRYGTDLTLSYRSARWDWTFSTAYLRNDIAGRREGDVNTAIGNRFTTFPSVGERSYDRYTFTNRLAVSYTPGKNDVWSGGLYYGYRTEDRIADLVYNNRTIDRTTGQLLSQLTYFNANLVRRRGQFFTANLDYTHTFPNKATLSAGVLYEYDFLDGFTRNLNVHRTDSRDTLQYTLTTTDRPIGNARANLDATWPLAGGKLEAGYQYRYQQDDGDYRFLEQDGNGAPLRVIDAFTGRVRVSNQIHSLYGQYGRKTKRWEYTAGLRVESAERQVVIRPQGQTFPLSLRNLFPSANVVFRPTDAWQFRLGYSRRVQRTSNLALNPLPEREHSETLEQGDPALLPEFVDLSELGFTRTIGRSTLQATVYHQNVQNIVNRVNNVFADTILNRIYTNAGRAQRYGLELATDLTITKRWKLYVGGTVYRSVISGQLNAARLFQNAVVFSNQAWVYSVNVNTSIQPSPSWIIQGNLNYLSQRITAQGEDSRFFQPNLSVRKSFRNNRLAVTMQWQNIGLGWLPTNEQRITTQGISMPGTSMPGRDFFTTTNYIQEKDILLVNVSYSLRQRSKPAKLPTNEFGEKEF</sequence>
<keyword evidence="2" id="KW-0472">Membrane</keyword>
<dbReference type="InterPro" id="IPR012910">
    <property type="entry name" value="Plug_dom"/>
</dbReference>
<proteinExistence type="predicted"/>
<comment type="caution">
    <text evidence="6">The sequence shown here is derived from an EMBL/GenBank/DDBJ whole genome shotgun (WGS) entry which is preliminary data.</text>
</comment>
<dbReference type="Proteomes" id="UP000283523">
    <property type="component" value="Unassembled WGS sequence"/>
</dbReference>
<dbReference type="SUPFAM" id="SSF56935">
    <property type="entry name" value="Porins"/>
    <property type="match status" value="1"/>
</dbReference>
<dbReference type="EMBL" id="QXED01000011">
    <property type="protein sequence ID" value="RIV18493.1"/>
    <property type="molecule type" value="Genomic_DNA"/>
</dbReference>
<dbReference type="SUPFAM" id="SSF49464">
    <property type="entry name" value="Carboxypeptidase regulatory domain-like"/>
    <property type="match status" value="1"/>
</dbReference>
<comment type="subcellular location">
    <subcellularLocation>
        <location evidence="1">Cell outer membrane</location>
    </subcellularLocation>
</comment>
<dbReference type="PANTHER" id="PTHR40980:SF3">
    <property type="entry name" value="TONB-DEPENDENT RECEPTOR-LIKE BETA-BARREL DOMAIN-CONTAINING PROTEIN"/>
    <property type="match status" value="1"/>
</dbReference>
<protein>
    <submittedName>
        <fullName evidence="6">TonB-dependent receptor</fullName>
    </submittedName>
</protein>
<dbReference type="PANTHER" id="PTHR40980">
    <property type="entry name" value="PLUG DOMAIN-CONTAINING PROTEIN"/>
    <property type="match status" value="1"/>
</dbReference>